<evidence type="ECO:0008006" key="5">
    <source>
        <dbReference type="Google" id="ProtNLM"/>
    </source>
</evidence>
<feature type="signal peptide" evidence="2">
    <location>
        <begin position="1"/>
        <end position="18"/>
    </location>
</feature>
<feature type="chain" id="PRO_5035195321" description="DUF4129 domain-containing protein" evidence="2">
    <location>
        <begin position="19"/>
        <end position="212"/>
    </location>
</feature>
<proteinExistence type="predicted"/>
<gene>
    <name evidence="3" type="ORF">IM532_06590</name>
</gene>
<dbReference type="Proteomes" id="UP000608754">
    <property type="component" value="Unassembled WGS sequence"/>
</dbReference>
<accession>A0A8J7KA61</accession>
<protein>
    <recommendedName>
        <fullName evidence="5">DUF4129 domain-containing protein</fullName>
    </recommendedName>
</protein>
<name>A0A8J7KA61_9FLAO</name>
<feature type="transmembrane region" description="Helical" evidence="1">
    <location>
        <begin position="67"/>
        <end position="85"/>
    </location>
</feature>
<keyword evidence="1" id="KW-1133">Transmembrane helix</keyword>
<evidence type="ECO:0000313" key="3">
    <source>
        <dbReference type="EMBL" id="MBF0597115.1"/>
    </source>
</evidence>
<organism evidence="3 4">
    <name type="scientific">Faecalibacter rhinopitheci</name>
    <dbReference type="NCBI Taxonomy" id="2779678"/>
    <lineage>
        <taxon>Bacteria</taxon>
        <taxon>Pseudomonadati</taxon>
        <taxon>Bacteroidota</taxon>
        <taxon>Flavobacteriia</taxon>
        <taxon>Flavobacteriales</taxon>
        <taxon>Weeksellaceae</taxon>
        <taxon>Faecalibacter</taxon>
    </lineage>
</organism>
<dbReference type="RefSeq" id="WP_194182670.1">
    <property type="nucleotide sequence ID" value="NZ_JADGIK010000004.1"/>
</dbReference>
<dbReference type="AlphaFoldDB" id="A0A8J7KA61"/>
<comment type="caution">
    <text evidence="3">The sequence shown here is derived from an EMBL/GenBank/DDBJ whole genome shotgun (WGS) entry which is preliminary data.</text>
</comment>
<keyword evidence="1" id="KW-0812">Transmembrane</keyword>
<keyword evidence="2" id="KW-0732">Signal</keyword>
<evidence type="ECO:0000313" key="4">
    <source>
        <dbReference type="Proteomes" id="UP000608754"/>
    </source>
</evidence>
<reference evidence="3" key="1">
    <citation type="submission" date="2020-10" db="EMBL/GenBank/DDBJ databases">
        <authorList>
            <person name="Lu T."/>
            <person name="Wang Q."/>
            <person name="Han X."/>
        </authorList>
    </citation>
    <scope>NUCLEOTIDE SEQUENCE</scope>
    <source>
        <strain evidence="3">WQ 117</strain>
    </source>
</reference>
<sequence>MKTNYFLILNFLSGFILANQSSTEFQELQEKYNSKTFNYTVDPPKDETNSLNLDPLANLLSLVNWNFVMYTIIGLCFLLIVYTLYKRGLFMKYDQNKSNESAVNHFDYIENNLLEINLEEMITQAIIAKEYRLAIRYYHYLNTQNLAKKGYFIWDPKKTNVQFITLIKQRNIQQLFQENTRIFNQVWFGNFELEEQQFKIYEKSFQQLNEAL</sequence>
<keyword evidence="1" id="KW-0472">Membrane</keyword>
<evidence type="ECO:0000256" key="2">
    <source>
        <dbReference type="SAM" id="SignalP"/>
    </source>
</evidence>
<evidence type="ECO:0000256" key="1">
    <source>
        <dbReference type="SAM" id="Phobius"/>
    </source>
</evidence>
<dbReference type="EMBL" id="JADGIK010000004">
    <property type="protein sequence ID" value="MBF0597115.1"/>
    <property type="molecule type" value="Genomic_DNA"/>
</dbReference>
<keyword evidence="4" id="KW-1185">Reference proteome</keyword>